<organism evidence="1 2">
    <name type="scientific">Geomonas diazotrophica</name>
    <dbReference type="NCBI Taxonomy" id="2843197"/>
    <lineage>
        <taxon>Bacteria</taxon>
        <taxon>Pseudomonadati</taxon>
        <taxon>Thermodesulfobacteriota</taxon>
        <taxon>Desulfuromonadia</taxon>
        <taxon>Geobacterales</taxon>
        <taxon>Geobacteraceae</taxon>
        <taxon>Geomonas</taxon>
    </lineage>
</organism>
<evidence type="ECO:0000313" key="2">
    <source>
        <dbReference type="Proteomes" id="UP000683493"/>
    </source>
</evidence>
<protein>
    <submittedName>
        <fullName evidence="1">Uncharacterized protein</fullName>
    </submittedName>
</protein>
<proteinExistence type="predicted"/>
<name>A0ABX8JI97_9BACT</name>
<evidence type="ECO:0000313" key="1">
    <source>
        <dbReference type="EMBL" id="QWV97349.1"/>
    </source>
</evidence>
<dbReference type="EMBL" id="CP076724">
    <property type="protein sequence ID" value="QWV97349.1"/>
    <property type="molecule type" value="Genomic_DNA"/>
</dbReference>
<keyword evidence="2" id="KW-1185">Reference proteome</keyword>
<dbReference type="Proteomes" id="UP000683493">
    <property type="component" value="Chromosome"/>
</dbReference>
<reference evidence="1 2" key="1">
    <citation type="submission" date="2021-06" db="EMBL/GenBank/DDBJ databases">
        <title>Gemonas diversity in paddy soil.</title>
        <authorList>
            <person name="Liu G."/>
        </authorList>
    </citation>
    <scope>NUCLEOTIDE SEQUENCE [LARGE SCALE GENOMIC DNA]</scope>
    <source>
        <strain evidence="1 2">RG29</strain>
    </source>
</reference>
<dbReference type="NCBIfam" id="NF045727">
    <property type="entry name" value="GSU3529_fam"/>
    <property type="match status" value="1"/>
</dbReference>
<sequence length="83" mass="8909">MELLREIAETARRQHEEAGLPSWLVAQVDELASAPCAVKDPADLALLLRQLEEFDSYAGAGCFGDSVSAATIQATLHRLRGAS</sequence>
<gene>
    <name evidence="1" type="ORF">KP005_18720</name>
</gene>
<accession>A0ABX8JI97</accession>